<organism evidence="1 2">
    <name type="scientific">Eubacterium pyruvativorans</name>
    <dbReference type="NCBI Taxonomy" id="155865"/>
    <lineage>
        <taxon>Bacteria</taxon>
        <taxon>Bacillati</taxon>
        <taxon>Bacillota</taxon>
        <taxon>Clostridia</taxon>
        <taxon>Eubacteriales</taxon>
        <taxon>Eubacteriaceae</taxon>
        <taxon>Eubacterium</taxon>
    </lineage>
</organism>
<keyword evidence="2" id="KW-1185">Reference proteome</keyword>
<sequence>MAHIDHLEHVYDDYYYWGEDRFEKAKAAVGRIGGDEFAVFAGGPDPMDRVRISITLT</sequence>
<dbReference type="AlphaFoldDB" id="A0A1I7HUL6"/>
<accession>A0A1I7HUL6</accession>
<evidence type="ECO:0000313" key="2">
    <source>
        <dbReference type="Proteomes" id="UP000198817"/>
    </source>
</evidence>
<dbReference type="RefSeq" id="WP_177207445.1">
    <property type="nucleotide sequence ID" value="NZ_FOWF01000026.1"/>
</dbReference>
<dbReference type="EMBL" id="FPBT01000024">
    <property type="protein sequence ID" value="SFU64393.1"/>
    <property type="molecule type" value="Genomic_DNA"/>
</dbReference>
<name>A0A1I7HUL6_9FIRM</name>
<proteinExistence type="predicted"/>
<evidence type="ECO:0000313" key="1">
    <source>
        <dbReference type="EMBL" id="SFU64393.1"/>
    </source>
</evidence>
<gene>
    <name evidence="1" type="ORF">SAMN05216508_12420</name>
</gene>
<protein>
    <submittedName>
        <fullName evidence="1">Uncharacterized protein</fullName>
    </submittedName>
</protein>
<reference evidence="1 2" key="1">
    <citation type="submission" date="2016-10" db="EMBL/GenBank/DDBJ databases">
        <authorList>
            <person name="de Groot N.N."/>
        </authorList>
    </citation>
    <scope>NUCLEOTIDE SEQUENCE [LARGE SCALE GENOMIC DNA]</scope>
    <source>
        <strain evidence="1 2">KHGC13</strain>
    </source>
</reference>
<dbReference type="Proteomes" id="UP000198817">
    <property type="component" value="Unassembled WGS sequence"/>
</dbReference>